<evidence type="ECO:0000256" key="1">
    <source>
        <dbReference type="SAM" id="MobiDB-lite"/>
    </source>
</evidence>
<accession>A0A9D6V5L7</accession>
<dbReference type="Proteomes" id="UP000807825">
    <property type="component" value="Unassembled WGS sequence"/>
</dbReference>
<gene>
    <name evidence="2" type="ORF">HY912_20825</name>
</gene>
<name>A0A9D6V5L7_9BACT</name>
<protein>
    <submittedName>
        <fullName evidence="2">Uncharacterized protein</fullName>
    </submittedName>
</protein>
<organism evidence="2 3">
    <name type="scientific">Desulfomonile tiedjei</name>
    <dbReference type="NCBI Taxonomy" id="2358"/>
    <lineage>
        <taxon>Bacteria</taxon>
        <taxon>Pseudomonadati</taxon>
        <taxon>Thermodesulfobacteriota</taxon>
        <taxon>Desulfomonilia</taxon>
        <taxon>Desulfomonilales</taxon>
        <taxon>Desulfomonilaceae</taxon>
        <taxon>Desulfomonile</taxon>
    </lineage>
</organism>
<evidence type="ECO:0000313" key="3">
    <source>
        <dbReference type="Proteomes" id="UP000807825"/>
    </source>
</evidence>
<dbReference type="EMBL" id="JACRDE010000545">
    <property type="protein sequence ID" value="MBI5251944.1"/>
    <property type="molecule type" value="Genomic_DNA"/>
</dbReference>
<comment type="caution">
    <text evidence="2">The sequence shown here is derived from an EMBL/GenBank/DDBJ whole genome shotgun (WGS) entry which is preliminary data.</text>
</comment>
<feature type="region of interest" description="Disordered" evidence="1">
    <location>
        <begin position="45"/>
        <end position="67"/>
    </location>
</feature>
<proteinExistence type="predicted"/>
<dbReference type="AlphaFoldDB" id="A0A9D6V5L7"/>
<evidence type="ECO:0000313" key="2">
    <source>
        <dbReference type="EMBL" id="MBI5251944.1"/>
    </source>
</evidence>
<sequence length="67" mass="6859">MKSDSSPRMADSDITANNDFIASESSSNLSMTQGLGFGIAGAVGKGIPEISSGTNPKKSHSSGREEI</sequence>
<reference evidence="2" key="1">
    <citation type="submission" date="2020-07" db="EMBL/GenBank/DDBJ databases">
        <title>Huge and variable diversity of episymbiotic CPR bacteria and DPANN archaea in groundwater ecosystems.</title>
        <authorList>
            <person name="He C.Y."/>
            <person name="Keren R."/>
            <person name="Whittaker M."/>
            <person name="Farag I.F."/>
            <person name="Doudna J."/>
            <person name="Cate J.H.D."/>
            <person name="Banfield J.F."/>
        </authorList>
    </citation>
    <scope>NUCLEOTIDE SEQUENCE</scope>
    <source>
        <strain evidence="2">NC_groundwater_1664_Pr3_B-0.1um_52_9</strain>
    </source>
</reference>